<name>A0ABU5VBX4_9GAMM</name>
<dbReference type="Pfam" id="PF00816">
    <property type="entry name" value="Histone_HNS"/>
    <property type="match status" value="1"/>
</dbReference>
<dbReference type="Proteomes" id="UP001301653">
    <property type="component" value="Unassembled WGS sequence"/>
</dbReference>
<dbReference type="InterPro" id="IPR037150">
    <property type="entry name" value="H-NS_C_dom_sf"/>
</dbReference>
<evidence type="ECO:0000313" key="6">
    <source>
        <dbReference type="EMBL" id="MEA5669540.1"/>
    </source>
</evidence>
<keyword evidence="4" id="KW-0238">DNA-binding</keyword>
<protein>
    <submittedName>
        <fullName evidence="6">H-NS histone family protein</fullName>
    </submittedName>
</protein>
<evidence type="ECO:0000313" key="7">
    <source>
        <dbReference type="Proteomes" id="UP001301653"/>
    </source>
</evidence>
<reference evidence="6 7" key="1">
    <citation type="submission" date="2023-12" db="EMBL/GenBank/DDBJ databases">
        <title>Stenotrophomonas guangdongensis sp. nov., isolated from wilted pepper plants (Capsicum annuum).</title>
        <authorList>
            <person name="Qiu M."/>
            <person name="Li Y."/>
            <person name="Liu Q."/>
            <person name="Zhang X."/>
            <person name="Huang Y."/>
            <person name="Guo R."/>
            <person name="Hu M."/>
            <person name="Zhou J."/>
            <person name="Zhou X."/>
        </authorList>
    </citation>
    <scope>NUCLEOTIDE SEQUENCE [LARGE SCALE GENOMIC DNA]</scope>
    <source>
        <strain evidence="6 7">MH1</strain>
    </source>
</reference>
<evidence type="ECO:0000256" key="1">
    <source>
        <dbReference type="ARBA" id="ARBA00004453"/>
    </source>
</evidence>
<dbReference type="PANTHER" id="PTHR38097">
    <property type="match status" value="1"/>
</dbReference>
<accession>A0ABU5VBX4</accession>
<comment type="subcellular location">
    <subcellularLocation>
        <location evidence="1">Cytoplasm</location>
        <location evidence="1">Nucleoid</location>
    </subcellularLocation>
</comment>
<feature type="domain" description="DNA-binding protein H-NS-like C-terminal" evidence="5">
    <location>
        <begin position="69"/>
        <end position="114"/>
    </location>
</feature>
<dbReference type="Gene3D" id="4.10.430.10">
    <property type="entry name" value="Histone-like protein H-NS, C-terminal domain"/>
    <property type="match status" value="1"/>
</dbReference>
<evidence type="ECO:0000256" key="3">
    <source>
        <dbReference type="ARBA" id="ARBA00022490"/>
    </source>
</evidence>
<comment type="caution">
    <text evidence="6">The sequence shown here is derived from an EMBL/GenBank/DDBJ whole genome shotgun (WGS) entry which is preliminary data.</text>
</comment>
<dbReference type="EMBL" id="JAYFUH010000260">
    <property type="protein sequence ID" value="MEA5669540.1"/>
    <property type="molecule type" value="Genomic_DNA"/>
</dbReference>
<evidence type="ECO:0000256" key="4">
    <source>
        <dbReference type="ARBA" id="ARBA00023125"/>
    </source>
</evidence>
<organism evidence="6 7">
    <name type="scientific">Stenotrophomonas capsici</name>
    <dbReference type="NCBI Taxonomy" id="3110230"/>
    <lineage>
        <taxon>Bacteria</taxon>
        <taxon>Pseudomonadati</taxon>
        <taxon>Pseudomonadota</taxon>
        <taxon>Gammaproteobacteria</taxon>
        <taxon>Lysobacterales</taxon>
        <taxon>Lysobacteraceae</taxon>
        <taxon>Stenotrophomonas</taxon>
    </lineage>
</organism>
<dbReference type="RefSeq" id="WP_132865610.1">
    <property type="nucleotide sequence ID" value="NZ_JAYFUH010000260.1"/>
</dbReference>
<proteinExistence type="inferred from homology"/>
<dbReference type="InterPro" id="IPR027444">
    <property type="entry name" value="H-NS_C_dom"/>
</dbReference>
<evidence type="ECO:0000256" key="2">
    <source>
        <dbReference type="ARBA" id="ARBA00010610"/>
    </source>
</evidence>
<evidence type="ECO:0000259" key="5">
    <source>
        <dbReference type="SMART" id="SM00528"/>
    </source>
</evidence>
<gene>
    <name evidence="6" type="ORF">VA603_18575</name>
</gene>
<comment type="similarity">
    <text evidence="2">Belongs to the histone-like protein H-NS family.</text>
</comment>
<keyword evidence="3" id="KW-0963">Cytoplasm</keyword>
<sequence length="137" mass="15412">MTIDLTSLSVRELNQLIRTAEQTRKALVSRPPAEKVKKQLTALARKAGYTIEEVFGEGTDGGAAPRTRRRKLPKVAIKYRDPENRRYTWTGRGKMPRWLASKVRFGQDPVDFLVPGVAKLTPKAAPANPKRKLFKQG</sequence>
<dbReference type="SUPFAM" id="SSF81273">
    <property type="entry name" value="H-NS histone-like proteins"/>
    <property type="match status" value="1"/>
</dbReference>
<dbReference type="SMART" id="SM00528">
    <property type="entry name" value="HNS"/>
    <property type="match status" value="1"/>
</dbReference>
<dbReference type="PANTHER" id="PTHR38097:SF2">
    <property type="entry name" value="DNA-BINDING PROTEIN STPA"/>
    <property type="match status" value="1"/>
</dbReference>
<keyword evidence="7" id="KW-1185">Reference proteome</keyword>